<gene>
    <name evidence="3" type="primary">nuoC</name>
    <name evidence="7" type="ORF">ENJ89_06740</name>
</gene>
<keyword evidence="3 4" id="KW-1278">Translocase</keyword>
<dbReference type="InterPro" id="IPR037232">
    <property type="entry name" value="NADH_quin_OxRdtase_su_C/D-like"/>
</dbReference>
<feature type="domain" description="NADH:ubiquinone oxidoreductase 30kDa subunit" evidence="6">
    <location>
        <begin position="31"/>
        <end position="149"/>
    </location>
</feature>
<dbReference type="GO" id="GO:0050136">
    <property type="term" value="F:NADH dehydrogenase (quinone) (non-electrogenic) activity"/>
    <property type="evidence" value="ECO:0007669"/>
    <property type="project" value="UniProtKB-UniRule"/>
</dbReference>
<dbReference type="Gene3D" id="3.30.460.80">
    <property type="entry name" value="NADH:ubiquinone oxidoreductase, 30kDa subunit"/>
    <property type="match status" value="1"/>
</dbReference>
<evidence type="ECO:0000256" key="3">
    <source>
        <dbReference type="HAMAP-Rule" id="MF_01357"/>
    </source>
</evidence>
<name>A0A7V5UF31_CALAY</name>
<dbReference type="GO" id="GO:0048038">
    <property type="term" value="F:quinone binding"/>
    <property type="evidence" value="ECO:0007669"/>
    <property type="project" value="UniProtKB-KW"/>
</dbReference>
<dbReference type="InterPro" id="IPR020396">
    <property type="entry name" value="NADH_UbQ_OxRdtase_CS"/>
</dbReference>
<dbReference type="GO" id="GO:0008137">
    <property type="term" value="F:NADH dehydrogenase (ubiquinone) activity"/>
    <property type="evidence" value="ECO:0007669"/>
    <property type="project" value="InterPro"/>
</dbReference>
<comment type="subcellular location">
    <subcellularLocation>
        <location evidence="3">Cell membrane</location>
        <topology evidence="3">Peripheral membrane protein</topology>
        <orientation evidence="3">Cytoplasmic side</orientation>
    </subcellularLocation>
</comment>
<comment type="subunit">
    <text evidence="3">NDH-1 is composed of 14 different subunits. Subunits NuoB, C, D, E, F, and G constitute the peripheral sector of the complex.</text>
</comment>
<dbReference type="NCBIfam" id="TIGR01961">
    <property type="entry name" value="NuoC_fam"/>
    <property type="match status" value="1"/>
</dbReference>
<organism evidence="7">
    <name type="scientific">Caldithrix abyssi</name>
    <dbReference type="NCBI Taxonomy" id="187145"/>
    <lineage>
        <taxon>Bacteria</taxon>
        <taxon>Pseudomonadati</taxon>
        <taxon>Calditrichota</taxon>
        <taxon>Calditrichia</taxon>
        <taxon>Calditrichales</taxon>
        <taxon>Calditrichaceae</taxon>
        <taxon>Caldithrix</taxon>
    </lineage>
</organism>
<evidence type="ECO:0000256" key="5">
    <source>
        <dbReference type="RuleBase" id="RU003582"/>
    </source>
</evidence>
<evidence type="ECO:0000259" key="6">
    <source>
        <dbReference type="Pfam" id="PF00329"/>
    </source>
</evidence>
<proteinExistence type="inferred from homology"/>
<dbReference type="PANTHER" id="PTHR10884">
    <property type="entry name" value="NADH DEHYDROGENASE UBIQUINONE IRON-SULFUR PROTEIN 3"/>
    <property type="match status" value="1"/>
</dbReference>
<dbReference type="AlphaFoldDB" id="A0A7V5UF31"/>
<dbReference type="Proteomes" id="UP000886124">
    <property type="component" value="Unassembled WGS sequence"/>
</dbReference>
<keyword evidence="2 3" id="KW-0813">Transport</keyword>
<sequence length="168" mass="20047">MTAQEIHDRLQEKFPEAILEFNNEVLQPFLQIKPDQFYPVCEYLRDNEDMDFDYLMNLAGVDYGEQLGAVYHLYSMSKKHKIVLKVTVSREDPKIPSIADLWRTADWHEREAYDLFGIIFEGHPDLRRLLLPEDWEGYPLRKDYVQPEYYHDIPVLHPDMKGKTDEQK</sequence>
<dbReference type="EC" id="7.1.1.-" evidence="3"/>
<comment type="function">
    <text evidence="3">NDH-1 shuttles electrons from NADH, via FMN and iron-sulfur (Fe-S) centers, to quinones in the respiratory chain. The immediate electron acceptor for the enzyme in this species is believed to be ubiquinone. Couples the redox reaction to proton translocation (for every two electrons transferred, four hydrogen ions are translocated across the cytoplasmic membrane), and thus conserves the redox energy in a proton gradient.</text>
</comment>
<dbReference type="Pfam" id="PF00329">
    <property type="entry name" value="Complex1_30kDa"/>
    <property type="match status" value="1"/>
</dbReference>
<dbReference type="InterPro" id="IPR010218">
    <property type="entry name" value="NADH_DH_suC"/>
</dbReference>
<keyword evidence="3" id="KW-1003">Cell membrane</keyword>
<comment type="similarity">
    <text evidence="1 3 4">Belongs to the complex I 30 kDa subunit family.</text>
</comment>
<dbReference type="PANTHER" id="PTHR10884:SF14">
    <property type="entry name" value="NADH DEHYDROGENASE [UBIQUINONE] IRON-SULFUR PROTEIN 3, MITOCHONDRIAL"/>
    <property type="match status" value="1"/>
</dbReference>
<dbReference type="PROSITE" id="PS00542">
    <property type="entry name" value="COMPLEX1_30K"/>
    <property type="match status" value="1"/>
</dbReference>
<keyword evidence="3" id="KW-0830">Ubiquinone</keyword>
<dbReference type="GO" id="GO:0005886">
    <property type="term" value="C:plasma membrane"/>
    <property type="evidence" value="ECO:0007669"/>
    <property type="project" value="UniProtKB-SubCell"/>
</dbReference>
<dbReference type="InterPro" id="IPR001268">
    <property type="entry name" value="NADH_UbQ_OxRdtase_30kDa_su"/>
</dbReference>
<evidence type="ECO:0000256" key="4">
    <source>
        <dbReference type="RuleBase" id="RU003456"/>
    </source>
</evidence>
<evidence type="ECO:0000256" key="2">
    <source>
        <dbReference type="ARBA" id="ARBA00022448"/>
    </source>
</evidence>
<dbReference type="HAMAP" id="MF_01357">
    <property type="entry name" value="NDH1_NuoC"/>
    <property type="match status" value="1"/>
</dbReference>
<protein>
    <recommendedName>
        <fullName evidence="3">NADH-quinone oxidoreductase subunit C</fullName>
        <ecNumber evidence="3">7.1.1.-</ecNumber>
    </recommendedName>
    <alternativeName>
        <fullName evidence="3">NADH dehydrogenase I subunit C</fullName>
    </alternativeName>
    <alternativeName>
        <fullName evidence="3">NDH-1 subunit C</fullName>
    </alternativeName>
</protein>
<keyword evidence="3" id="KW-0472">Membrane</keyword>
<accession>A0A7V5UF31</accession>
<dbReference type="SUPFAM" id="SSF143243">
    <property type="entry name" value="Nqo5-like"/>
    <property type="match status" value="1"/>
</dbReference>
<dbReference type="EMBL" id="DROD01000450">
    <property type="protein sequence ID" value="HHJ52874.1"/>
    <property type="molecule type" value="Genomic_DNA"/>
</dbReference>
<keyword evidence="3 5" id="KW-0874">Quinone</keyword>
<keyword evidence="3 4" id="KW-0520">NAD</keyword>
<evidence type="ECO:0000256" key="1">
    <source>
        <dbReference type="ARBA" id="ARBA00007569"/>
    </source>
</evidence>
<comment type="caution">
    <text evidence="7">The sequence shown here is derived from an EMBL/GenBank/DDBJ whole genome shotgun (WGS) entry which is preliminary data.</text>
</comment>
<reference evidence="7" key="1">
    <citation type="journal article" date="2020" name="mSystems">
        <title>Genome- and Community-Level Interaction Insights into Carbon Utilization and Element Cycling Functions of Hydrothermarchaeota in Hydrothermal Sediment.</title>
        <authorList>
            <person name="Zhou Z."/>
            <person name="Liu Y."/>
            <person name="Xu W."/>
            <person name="Pan J."/>
            <person name="Luo Z.H."/>
            <person name="Li M."/>
        </authorList>
    </citation>
    <scope>NUCLEOTIDE SEQUENCE [LARGE SCALE GENOMIC DNA]</scope>
    <source>
        <strain evidence="7">HyVt-527</strain>
    </source>
</reference>
<comment type="catalytic activity">
    <reaction evidence="3 5">
        <text>a quinone + NADH + 5 H(+)(in) = a quinol + NAD(+) + 4 H(+)(out)</text>
        <dbReference type="Rhea" id="RHEA:57888"/>
        <dbReference type="ChEBI" id="CHEBI:15378"/>
        <dbReference type="ChEBI" id="CHEBI:24646"/>
        <dbReference type="ChEBI" id="CHEBI:57540"/>
        <dbReference type="ChEBI" id="CHEBI:57945"/>
        <dbReference type="ChEBI" id="CHEBI:132124"/>
    </reaction>
</comment>
<evidence type="ECO:0000313" key="7">
    <source>
        <dbReference type="EMBL" id="HHJ52874.1"/>
    </source>
</evidence>